<evidence type="ECO:0000256" key="1">
    <source>
        <dbReference type="ARBA" id="ARBA00004496"/>
    </source>
</evidence>
<dbReference type="SUPFAM" id="SSF52540">
    <property type="entry name" value="P-loop containing nucleoside triphosphate hydrolases"/>
    <property type="match status" value="1"/>
</dbReference>
<feature type="domain" description="Sigma-54 factor interaction" evidence="13">
    <location>
        <begin position="143"/>
        <end position="372"/>
    </location>
</feature>
<dbReference type="InterPro" id="IPR058031">
    <property type="entry name" value="AAA_lid_NorR"/>
</dbReference>
<dbReference type="InterPro" id="IPR002078">
    <property type="entry name" value="Sigma_54_int"/>
</dbReference>
<keyword evidence="3 11" id="KW-0597">Phosphoprotein</keyword>
<dbReference type="InterPro" id="IPR011006">
    <property type="entry name" value="CheY-like_superfamily"/>
</dbReference>
<dbReference type="GO" id="GO:0005737">
    <property type="term" value="C:cytoplasm"/>
    <property type="evidence" value="ECO:0007669"/>
    <property type="project" value="UniProtKB-SubCell"/>
</dbReference>
<dbReference type="CDD" id="cd00009">
    <property type="entry name" value="AAA"/>
    <property type="match status" value="1"/>
</dbReference>
<name>A0A484HP45_9BACT</name>
<dbReference type="InterPro" id="IPR025944">
    <property type="entry name" value="Sigma_54_int_dom_CS"/>
</dbReference>
<feature type="domain" description="Response regulatory" evidence="14">
    <location>
        <begin position="6"/>
        <end position="120"/>
    </location>
</feature>
<dbReference type="SMART" id="SM00382">
    <property type="entry name" value="AAA"/>
    <property type="match status" value="1"/>
</dbReference>
<dbReference type="FunFam" id="3.40.50.2300:FF:000018">
    <property type="entry name" value="DNA-binding transcriptional regulator NtrC"/>
    <property type="match status" value="1"/>
</dbReference>
<dbReference type="GO" id="GO:0043565">
    <property type="term" value="F:sequence-specific DNA binding"/>
    <property type="evidence" value="ECO:0007669"/>
    <property type="project" value="InterPro"/>
</dbReference>
<keyword evidence="6" id="KW-0902">Two-component regulatory system</keyword>
<evidence type="ECO:0000256" key="8">
    <source>
        <dbReference type="ARBA" id="ARBA00023125"/>
    </source>
</evidence>
<organism evidence="15">
    <name type="scientific">uncultured Desulfobacteraceae bacterium</name>
    <dbReference type="NCBI Taxonomy" id="218296"/>
    <lineage>
        <taxon>Bacteria</taxon>
        <taxon>Pseudomonadati</taxon>
        <taxon>Thermodesulfobacteriota</taxon>
        <taxon>Desulfobacteria</taxon>
        <taxon>Desulfobacterales</taxon>
        <taxon>Desulfobacteraceae</taxon>
        <taxon>environmental samples</taxon>
    </lineage>
</organism>
<protein>
    <submittedName>
        <fullName evidence="15">Fused DNA-binding response regulator in two-component regulatory system with ZraS: response regulator sigma54 interaction protein</fullName>
    </submittedName>
</protein>
<keyword evidence="5" id="KW-0067">ATP-binding</keyword>
<dbReference type="PANTHER" id="PTHR32071:SF117">
    <property type="entry name" value="PTS-DEPENDENT DIHYDROXYACETONE KINASE OPERON REGULATORY PROTEIN-RELATED"/>
    <property type="match status" value="1"/>
</dbReference>
<dbReference type="Gene3D" id="1.10.8.60">
    <property type="match status" value="1"/>
</dbReference>
<dbReference type="PANTHER" id="PTHR32071">
    <property type="entry name" value="TRANSCRIPTIONAL REGULATORY PROTEIN"/>
    <property type="match status" value="1"/>
</dbReference>
<dbReference type="PROSITE" id="PS00676">
    <property type="entry name" value="SIGMA54_INTERACT_2"/>
    <property type="match status" value="1"/>
</dbReference>
<dbReference type="PROSITE" id="PS50045">
    <property type="entry name" value="SIGMA54_INTERACT_4"/>
    <property type="match status" value="1"/>
</dbReference>
<dbReference type="Gene3D" id="3.40.50.300">
    <property type="entry name" value="P-loop containing nucleotide triphosphate hydrolases"/>
    <property type="match status" value="1"/>
</dbReference>
<dbReference type="FunFam" id="1.10.8.60:FF:000014">
    <property type="entry name" value="DNA-binding transcriptional regulator NtrC"/>
    <property type="match status" value="1"/>
</dbReference>
<dbReference type="SUPFAM" id="SSF46689">
    <property type="entry name" value="Homeodomain-like"/>
    <property type="match status" value="1"/>
</dbReference>
<evidence type="ECO:0000256" key="6">
    <source>
        <dbReference type="ARBA" id="ARBA00023012"/>
    </source>
</evidence>
<gene>
    <name evidence="15" type="primary">zraR</name>
    <name evidence="15" type="ORF">EPICR_80039</name>
</gene>
<dbReference type="InterPro" id="IPR003593">
    <property type="entry name" value="AAA+_ATPase"/>
</dbReference>
<dbReference type="GO" id="GO:0005524">
    <property type="term" value="F:ATP binding"/>
    <property type="evidence" value="ECO:0007669"/>
    <property type="project" value="UniProtKB-KW"/>
</dbReference>
<evidence type="ECO:0000256" key="4">
    <source>
        <dbReference type="ARBA" id="ARBA00022741"/>
    </source>
</evidence>
<evidence type="ECO:0000313" key="15">
    <source>
        <dbReference type="EMBL" id="VEN75348.1"/>
    </source>
</evidence>
<dbReference type="InterPro" id="IPR009057">
    <property type="entry name" value="Homeodomain-like_sf"/>
</dbReference>
<evidence type="ECO:0000256" key="9">
    <source>
        <dbReference type="ARBA" id="ARBA00023159"/>
    </source>
</evidence>
<dbReference type="EMBL" id="CAACVI010000051">
    <property type="protein sequence ID" value="VEN75348.1"/>
    <property type="molecule type" value="Genomic_DNA"/>
</dbReference>
<dbReference type="InterPro" id="IPR027417">
    <property type="entry name" value="P-loop_NTPase"/>
</dbReference>
<feature type="modified residue" description="4-aspartylphosphate" evidence="11">
    <location>
        <position position="55"/>
    </location>
</feature>
<keyword evidence="10" id="KW-0804">Transcription</keyword>
<dbReference type="InterPro" id="IPR025662">
    <property type="entry name" value="Sigma_54_int_dom_ATP-bd_1"/>
</dbReference>
<evidence type="ECO:0000256" key="3">
    <source>
        <dbReference type="ARBA" id="ARBA00022553"/>
    </source>
</evidence>
<accession>A0A484HP45</accession>
<sequence length="453" mass="50009">MKKRPSILAVDDDPAHRAMLAALLGGWGYHVEEADDGSAAIEKTRERPFDLVLMDVRMLKVSGIEALEEIMSFNPAVPVIIMTAYSSVENAVVALKKGAYDYLEKPLDFDKLKNIIRRAIERTRPRDETRESDPAPGFDRSRIVGDSPSMIRLLDMAARVAASDATVLIRGESGAGKEVIASAIHDGSPRKNGPFVKINCAALTETLLESELFGHEKGAFTGADRRREGKFVQSEGGSLFLDEVSEMPYPMQAKLLRALQEREVTRVGGDAVIHVDVRVIAAANRDLEDMVREGGFRRDLFYRLNVIALDVPPLRDRRRDIPLLAARFLKELAQKNNRNIQGFTPAAMDVLVRHDWPGNVRELMNAVERGVVLGRGDYLDAGDLFQDFERAPDGDAALTMGEGGGNLKEMERAAIEKALEASGGNKTRAARLLGITRKTLYRKLARHGVEPNS</sequence>
<dbReference type="SMART" id="SM00448">
    <property type="entry name" value="REC"/>
    <property type="match status" value="1"/>
</dbReference>
<dbReference type="AlphaFoldDB" id="A0A484HP45"/>
<dbReference type="Gene3D" id="1.10.10.60">
    <property type="entry name" value="Homeodomain-like"/>
    <property type="match status" value="1"/>
</dbReference>
<evidence type="ECO:0000256" key="7">
    <source>
        <dbReference type="ARBA" id="ARBA00023015"/>
    </source>
</evidence>
<dbReference type="InterPro" id="IPR001789">
    <property type="entry name" value="Sig_transdc_resp-reg_receiver"/>
</dbReference>
<keyword evidence="7" id="KW-0805">Transcription regulation</keyword>
<dbReference type="PROSITE" id="PS00688">
    <property type="entry name" value="SIGMA54_INTERACT_3"/>
    <property type="match status" value="1"/>
</dbReference>
<proteinExistence type="predicted"/>
<dbReference type="Pfam" id="PF02954">
    <property type="entry name" value="HTH_8"/>
    <property type="match status" value="1"/>
</dbReference>
<dbReference type="FunFam" id="3.40.50.300:FF:000006">
    <property type="entry name" value="DNA-binding transcriptional regulator NtrC"/>
    <property type="match status" value="1"/>
</dbReference>
<evidence type="ECO:0000256" key="2">
    <source>
        <dbReference type="ARBA" id="ARBA00022490"/>
    </source>
</evidence>
<dbReference type="InterPro" id="IPR025943">
    <property type="entry name" value="Sigma_54_int_dom_ATP-bd_2"/>
</dbReference>
<dbReference type="PROSITE" id="PS00675">
    <property type="entry name" value="SIGMA54_INTERACT_1"/>
    <property type="match status" value="1"/>
</dbReference>
<evidence type="ECO:0000256" key="10">
    <source>
        <dbReference type="ARBA" id="ARBA00023163"/>
    </source>
</evidence>
<keyword evidence="9" id="KW-0010">Activator</keyword>
<dbReference type="InterPro" id="IPR002197">
    <property type="entry name" value="HTH_Fis"/>
</dbReference>
<keyword evidence="4" id="KW-0547">Nucleotide-binding</keyword>
<dbReference type="Pfam" id="PF25601">
    <property type="entry name" value="AAA_lid_14"/>
    <property type="match status" value="1"/>
</dbReference>
<reference evidence="15" key="1">
    <citation type="submission" date="2019-01" db="EMBL/GenBank/DDBJ databases">
        <authorList>
            <consortium name="Genoscope - CEA"/>
            <person name="William W."/>
        </authorList>
    </citation>
    <scope>NUCLEOTIDE SEQUENCE</scope>
    <source>
        <strain evidence="15">CR-1</strain>
    </source>
</reference>
<dbReference type="PROSITE" id="PS50110">
    <property type="entry name" value="RESPONSE_REGULATORY"/>
    <property type="match status" value="1"/>
</dbReference>
<comment type="subcellular location">
    <subcellularLocation>
        <location evidence="1">Cytoplasm</location>
    </subcellularLocation>
</comment>
<keyword evidence="2" id="KW-0963">Cytoplasm</keyword>
<dbReference type="Pfam" id="PF00158">
    <property type="entry name" value="Sigma54_activat"/>
    <property type="match status" value="1"/>
</dbReference>
<dbReference type="Pfam" id="PF00072">
    <property type="entry name" value="Response_reg"/>
    <property type="match status" value="1"/>
</dbReference>
<evidence type="ECO:0000256" key="11">
    <source>
        <dbReference type="PROSITE-ProRule" id="PRU00169"/>
    </source>
</evidence>
<dbReference type="GO" id="GO:0000160">
    <property type="term" value="P:phosphorelay signal transduction system"/>
    <property type="evidence" value="ECO:0007669"/>
    <property type="project" value="UniProtKB-KW"/>
</dbReference>
<dbReference type="GO" id="GO:0006355">
    <property type="term" value="P:regulation of DNA-templated transcription"/>
    <property type="evidence" value="ECO:0007669"/>
    <property type="project" value="InterPro"/>
</dbReference>
<evidence type="ECO:0000259" key="13">
    <source>
        <dbReference type="PROSITE" id="PS50045"/>
    </source>
</evidence>
<dbReference type="Gene3D" id="3.40.50.2300">
    <property type="match status" value="1"/>
</dbReference>
<keyword evidence="8 15" id="KW-0238">DNA-binding</keyword>
<dbReference type="SUPFAM" id="SSF52172">
    <property type="entry name" value="CheY-like"/>
    <property type="match status" value="1"/>
</dbReference>
<dbReference type="PRINTS" id="PR01590">
    <property type="entry name" value="HTHFIS"/>
</dbReference>
<evidence type="ECO:0000256" key="5">
    <source>
        <dbReference type="ARBA" id="ARBA00022840"/>
    </source>
</evidence>
<evidence type="ECO:0000256" key="12">
    <source>
        <dbReference type="SAM" id="MobiDB-lite"/>
    </source>
</evidence>
<evidence type="ECO:0000259" key="14">
    <source>
        <dbReference type="PROSITE" id="PS50110"/>
    </source>
</evidence>
<feature type="region of interest" description="Disordered" evidence="12">
    <location>
        <begin position="123"/>
        <end position="143"/>
    </location>
</feature>